<keyword evidence="6" id="KW-1185">Reference proteome</keyword>
<feature type="region of interest" description="Disordered" evidence="1">
    <location>
        <begin position="129"/>
        <end position="155"/>
    </location>
</feature>
<dbReference type="AlphaFoldDB" id="A0A4R1K7S0"/>
<evidence type="ECO:0000256" key="2">
    <source>
        <dbReference type="SAM" id="Phobius"/>
    </source>
</evidence>
<keyword evidence="2" id="KW-0812">Transmembrane</keyword>
<keyword evidence="2" id="KW-1133">Transmembrane helix</keyword>
<dbReference type="SUPFAM" id="SSF54427">
    <property type="entry name" value="NTF2-like"/>
    <property type="match status" value="1"/>
</dbReference>
<protein>
    <submittedName>
        <fullName evidence="5">Putative lipid-binding transport protein (Tim44 family)</fullName>
    </submittedName>
</protein>
<keyword evidence="2" id="KW-0472">Membrane</keyword>
<gene>
    <name evidence="5" type="ORF">EV690_0588</name>
</gene>
<evidence type="ECO:0000256" key="3">
    <source>
        <dbReference type="SAM" id="SignalP"/>
    </source>
</evidence>
<feature type="transmembrane region" description="Helical" evidence="2">
    <location>
        <begin position="98"/>
        <end position="116"/>
    </location>
</feature>
<dbReference type="PANTHER" id="PTHR41542:SF1">
    <property type="entry name" value="BLL5807 PROTEIN"/>
    <property type="match status" value="1"/>
</dbReference>
<feature type="transmembrane region" description="Helical" evidence="2">
    <location>
        <begin position="67"/>
        <end position="86"/>
    </location>
</feature>
<feature type="region of interest" description="Disordered" evidence="1">
    <location>
        <begin position="35"/>
        <end position="64"/>
    </location>
</feature>
<dbReference type="SMART" id="SM00978">
    <property type="entry name" value="Tim44"/>
    <property type="match status" value="1"/>
</dbReference>
<feature type="chain" id="PRO_5020365467" evidence="3">
    <location>
        <begin position="26"/>
        <end position="287"/>
    </location>
</feature>
<evidence type="ECO:0000256" key="1">
    <source>
        <dbReference type="SAM" id="MobiDB-lite"/>
    </source>
</evidence>
<dbReference type="PANTHER" id="PTHR41542">
    <property type="entry name" value="BLL5807 PROTEIN"/>
    <property type="match status" value="1"/>
</dbReference>
<name>A0A4R1K7S0_9GAMM</name>
<keyword evidence="3" id="KW-0732">Signal</keyword>
<evidence type="ECO:0000313" key="6">
    <source>
        <dbReference type="Proteomes" id="UP000295565"/>
    </source>
</evidence>
<dbReference type="EMBL" id="SMGD01000007">
    <property type="protein sequence ID" value="TCK60358.1"/>
    <property type="molecule type" value="Genomic_DNA"/>
</dbReference>
<dbReference type="OrthoDB" id="5298777at2"/>
<comment type="caution">
    <text evidence="5">The sequence shown here is derived from an EMBL/GenBank/DDBJ whole genome shotgun (WGS) entry which is preliminary data.</text>
</comment>
<evidence type="ECO:0000259" key="4">
    <source>
        <dbReference type="SMART" id="SM00978"/>
    </source>
</evidence>
<dbReference type="Pfam" id="PF04280">
    <property type="entry name" value="Tim44"/>
    <property type="match status" value="1"/>
</dbReference>
<proteinExistence type="predicted"/>
<dbReference type="RefSeq" id="WP_131911441.1">
    <property type="nucleotide sequence ID" value="NZ_SMGD01000007.1"/>
</dbReference>
<sequence>MTFKRVSSLLIIALAVLTLSLDASARKFGGGKSFGKSFRTAPQKTLSQRQNTQPGQSVASNPRRTGMMGGLMGGLLAGGLFAWLLGSGAFQGLQMMDVLILAVIAFIGFRILRGIMQAKAMNTAQSSANATQYRQNGQSFEGTTGGTAEPANRNDEDFVPFDLPQGFDISQFLEGARGHYNILQTAWNQNDLAKIREYMAPELYQVLVDERAKLGTEVLNNQILYVDASLVRAQQSAGAAQVSVHFRGKYSDTQNHEHPIDEIWHLRRELDTVSSDWLIEGIEERGE</sequence>
<reference evidence="5 6" key="1">
    <citation type="submission" date="2019-03" db="EMBL/GenBank/DDBJ databases">
        <title>Genomic Encyclopedia of Type Strains, Phase IV (KMG-IV): sequencing the most valuable type-strain genomes for metagenomic binning, comparative biology and taxonomic classification.</title>
        <authorList>
            <person name="Goeker M."/>
        </authorList>
    </citation>
    <scope>NUCLEOTIDE SEQUENCE [LARGE SCALE GENOMIC DNA]</scope>
    <source>
        <strain evidence="5 6">DSM 18577</strain>
    </source>
</reference>
<evidence type="ECO:0000313" key="5">
    <source>
        <dbReference type="EMBL" id="TCK60358.1"/>
    </source>
</evidence>
<feature type="compositionally biased region" description="Polar residues" evidence="1">
    <location>
        <begin position="129"/>
        <end position="142"/>
    </location>
</feature>
<organism evidence="5 6">
    <name type="scientific">Celerinatantimonas diazotrophica</name>
    <dbReference type="NCBI Taxonomy" id="412034"/>
    <lineage>
        <taxon>Bacteria</taxon>
        <taxon>Pseudomonadati</taxon>
        <taxon>Pseudomonadota</taxon>
        <taxon>Gammaproteobacteria</taxon>
        <taxon>Celerinatantimonadaceae</taxon>
        <taxon>Celerinatantimonas</taxon>
    </lineage>
</organism>
<feature type="compositionally biased region" description="Polar residues" evidence="1">
    <location>
        <begin position="40"/>
        <end position="63"/>
    </location>
</feature>
<dbReference type="InterPro" id="IPR032710">
    <property type="entry name" value="NTF2-like_dom_sf"/>
</dbReference>
<dbReference type="Proteomes" id="UP000295565">
    <property type="component" value="Unassembled WGS sequence"/>
</dbReference>
<dbReference type="InterPro" id="IPR007379">
    <property type="entry name" value="Tim44-like_dom"/>
</dbReference>
<feature type="domain" description="Tim44-like" evidence="4">
    <location>
        <begin position="153"/>
        <end position="284"/>
    </location>
</feature>
<feature type="signal peptide" evidence="3">
    <location>
        <begin position="1"/>
        <end position="25"/>
    </location>
</feature>
<accession>A0A4R1K7S0</accession>
<dbReference type="Gene3D" id="3.10.450.240">
    <property type="match status" value="1"/>
</dbReference>